<protein>
    <submittedName>
        <fullName evidence="1">7742_t:CDS:1</fullName>
    </submittedName>
</protein>
<sequence length="84" mass="9934">NNDHYADFHTVYHNATTEDHCPTLMQAMKLAEWTSNGLFVNTKELYSIKEEINYSCDALLVEEDHEFYTKVFIRKRLLAKHLLN</sequence>
<feature type="non-terminal residue" evidence="1">
    <location>
        <position position="1"/>
    </location>
</feature>
<name>A0A9N9HPX3_9GLOM</name>
<keyword evidence="2" id="KW-1185">Reference proteome</keyword>
<dbReference type="AlphaFoldDB" id="A0A9N9HPX3"/>
<reference evidence="1" key="1">
    <citation type="submission" date="2021-06" db="EMBL/GenBank/DDBJ databases">
        <authorList>
            <person name="Kallberg Y."/>
            <person name="Tangrot J."/>
            <person name="Rosling A."/>
        </authorList>
    </citation>
    <scope>NUCLEOTIDE SEQUENCE</scope>
    <source>
        <strain evidence="1">UK204</strain>
    </source>
</reference>
<evidence type="ECO:0000313" key="1">
    <source>
        <dbReference type="EMBL" id="CAG8700003.1"/>
    </source>
</evidence>
<dbReference type="EMBL" id="CAJVPQ010007744">
    <property type="protein sequence ID" value="CAG8700003.1"/>
    <property type="molecule type" value="Genomic_DNA"/>
</dbReference>
<dbReference type="Proteomes" id="UP000789570">
    <property type="component" value="Unassembled WGS sequence"/>
</dbReference>
<proteinExistence type="predicted"/>
<organism evidence="1 2">
    <name type="scientific">Funneliformis caledonium</name>
    <dbReference type="NCBI Taxonomy" id="1117310"/>
    <lineage>
        <taxon>Eukaryota</taxon>
        <taxon>Fungi</taxon>
        <taxon>Fungi incertae sedis</taxon>
        <taxon>Mucoromycota</taxon>
        <taxon>Glomeromycotina</taxon>
        <taxon>Glomeromycetes</taxon>
        <taxon>Glomerales</taxon>
        <taxon>Glomeraceae</taxon>
        <taxon>Funneliformis</taxon>
    </lineage>
</organism>
<accession>A0A9N9HPX3</accession>
<dbReference type="OrthoDB" id="2346462at2759"/>
<evidence type="ECO:0000313" key="2">
    <source>
        <dbReference type="Proteomes" id="UP000789570"/>
    </source>
</evidence>
<comment type="caution">
    <text evidence="1">The sequence shown here is derived from an EMBL/GenBank/DDBJ whole genome shotgun (WGS) entry which is preliminary data.</text>
</comment>
<gene>
    <name evidence="1" type="ORF">FCALED_LOCUS13428</name>
</gene>